<evidence type="ECO:0000256" key="1">
    <source>
        <dbReference type="ARBA" id="ARBA00006484"/>
    </source>
</evidence>
<dbReference type="PROSITE" id="PS00061">
    <property type="entry name" value="ADH_SHORT"/>
    <property type="match status" value="1"/>
</dbReference>
<evidence type="ECO:0000259" key="5">
    <source>
        <dbReference type="SMART" id="SM00822"/>
    </source>
</evidence>
<evidence type="ECO:0000256" key="4">
    <source>
        <dbReference type="SAM" id="SignalP"/>
    </source>
</evidence>
<dbReference type="PRINTS" id="PR00080">
    <property type="entry name" value="SDRFAMILY"/>
</dbReference>
<organism evidence="6 7">
    <name type="scientific">Cryobacterium tagatosivorans</name>
    <dbReference type="NCBI Taxonomy" id="1259199"/>
    <lineage>
        <taxon>Bacteria</taxon>
        <taxon>Bacillati</taxon>
        <taxon>Actinomycetota</taxon>
        <taxon>Actinomycetes</taxon>
        <taxon>Micrococcales</taxon>
        <taxon>Microbacteriaceae</taxon>
        <taxon>Cryobacterium</taxon>
    </lineage>
</organism>
<sequence>MAGKRVMVAGGGGLGAALCAAFADVGASVFVVDRDPDVLATALDSCPDGVLGQTADVGTKAGADAAVVSAVAALGGLDVLVHAVGINLRQAIVDIDVESWQLTQDVNTASFLWLAKAAKTELEGGGRVVTISSVSGTLAHPDHGSYAASKGALNQLVRVMAVEWAASGIAINAVAPAYTITPLTEAYVARPGRLEALVKRVPAGRLGLPEDVVGPVLLLASSRAEFVTGQVINVDGGRTLD</sequence>
<accession>A0A4R8UHT5</accession>
<dbReference type="FunFam" id="3.40.50.720:FF:000084">
    <property type="entry name" value="Short-chain dehydrogenase reductase"/>
    <property type="match status" value="1"/>
</dbReference>
<dbReference type="CDD" id="cd05233">
    <property type="entry name" value="SDR_c"/>
    <property type="match status" value="1"/>
</dbReference>
<dbReference type="PRINTS" id="PR00081">
    <property type="entry name" value="GDHRDH"/>
</dbReference>
<dbReference type="Pfam" id="PF13561">
    <property type="entry name" value="adh_short_C2"/>
    <property type="match status" value="1"/>
</dbReference>
<keyword evidence="4" id="KW-0732">Signal</keyword>
<dbReference type="SMART" id="SM00822">
    <property type="entry name" value="PKS_KR"/>
    <property type="match status" value="1"/>
</dbReference>
<dbReference type="OrthoDB" id="286404at2"/>
<proteinExistence type="inferred from homology"/>
<dbReference type="InterPro" id="IPR002347">
    <property type="entry name" value="SDR_fam"/>
</dbReference>
<dbReference type="SUPFAM" id="SSF51735">
    <property type="entry name" value="NAD(P)-binding Rossmann-fold domains"/>
    <property type="match status" value="1"/>
</dbReference>
<name>A0A4R8UHT5_9MICO</name>
<dbReference type="InterPro" id="IPR057326">
    <property type="entry name" value="KR_dom"/>
</dbReference>
<dbReference type="Proteomes" id="UP000297866">
    <property type="component" value="Unassembled WGS sequence"/>
</dbReference>
<dbReference type="InterPro" id="IPR020904">
    <property type="entry name" value="Sc_DH/Rdtase_CS"/>
</dbReference>
<reference evidence="6 7" key="1">
    <citation type="submission" date="2019-03" db="EMBL/GenBank/DDBJ databases">
        <title>Genomics of glacier-inhabiting Cryobacterium strains.</title>
        <authorList>
            <person name="Liu Q."/>
            <person name="Xin Y.-H."/>
        </authorList>
    </citation>
    <scope>NUCLEOTIDE SEQUENCE [LARGE SCALE GENOMIC DNA]</scope>
    <source>
        <strain evidence="6 7">Sr47</strain>
    </source>
</reference>
<keyword evidence="7" id="KW-1185">Reference proteome</keyword>
<gene>
    <name evidence="6" type="ORF">E3O23_01075</name>
</gene>
<evidence type="ECO:0000313" key="6">
    <source>
        <dbReference type="EMBL" id="TFB56403.1"/>
    </source>
</evidence>
<evidence type="ECO:0000256" key="2">
    <source>
        <dbReference type="ARBA" id="ARBA00023002"/>
    </source>
</evidence>
<dbReference type="PANTHER" id="PTHR24321:SF8">
    <property type="entry name" value="ESTRADIOL 17-BETA-DEHYDROGENASE 8-RELATED"/>
    <property type="match status" value="1"/>
</dbReference>
<dbReference type="GO" id="GO:0016491">
    <property type="term" value="F:oxidoreductase activity"/>
    <property type="evidence" value="ECO:0007669"/>
    <property type="project" value="UniProtKB-KW"/>
</dbReference>
<keyword evidence="2" id="KW-0560">Oxidoreductase</keyword>
<dbReference type="Gene3D" id="3.40.50.720">
    <property type="entry name" value="NAD(P)-binding Rossmann-like Domain"/>
    <property type="match status" value="1"/>
</dbReference>
<protein>
    <submittedName>
        <fullName evidence="6">SDR family oxidoreductase</fullName>
    </submittedName>
</protein>
<feature type="chain" id="PRO_5039011657" evidence="4">
    <location>
        <begin position="24"/>
        <end position="241"/>
    </location>
</feature>
<feature type="signal peptide" evidence="4">
    <location>
        <begin position="1"/>
        <end position="23"/>
    </location>
</feature>
<feature type="domain" description="Ketoreductase" evidence="5">
    <location>
        <begin position="4"/>
        <end position="180"/>
    </location>
</feature>
<dbReference type="AlphaFoldDB" id="A0A4R8UHT5"/>
<comment type="caution">
    <text evidence="6">The sequence shown here is derived from an EMBL/GenBank/DDBJ whole genome shotgun (WGS) entry which is preliminary data.</text>
</comment>
<keyword evidence="3" id="KW-0520">NAD</keyword>
<dbReference type="EMBL" id="SOEZ01000007">
    <property type="protein sequence ID" value="TFB56403.1"/>
    <property type="molecule type" value="Genomic_DNA"/>
</dbReference>
<evidence type="ECO:0000313" key="7">
    <source>
        <dbReference type="Proteomes" id="UP000297866"/>
    </source>
</evidence>
<dbReference type="InterPro" id="IPR036291">
    <property type="entry name" value="NAD(P)-bd_dom_sf"/>
</dbReference>
<comment type="similarity">
    <text evidence="1">Belongs to the short-chain dehydrogenases/reductases (SDR) family.</text>
</comment>
<dbReference type="PANTHER" id="PTHR24321">
    <property type="entry name" value="DEHYDROGENASES, SHORT CHAIN"/>
    <property type="match status" value="1"/>
</dbReference>
<evidence type="ECO:0000256" key="3">
    <source>
        <dbReference type="ARBA" id="ARBA00023027"/>
    </source>
</evidence>